<proteinExistence type="predicted"/>
<evidence type="ECO:0000313" key="1">
    <source>
        <dbReference type="EMBL" id="KAJ1896276.1"/>
    </source>
</evidence>
<dbReference type="EMBL" id="JANBPG010000466">
    <property type="protein sequence ID" value="KAJ1896276.1"/>
    <property type="molecule type" value="Genomic_DNA"/>
</dbReference>
<comment type="caution">
    <text evidence="1">The sequence shown here is derived from an EMBL/GenBank/DDBJ whole genome shotgun (WGS) entry which is preliminary data.</text>
</comment>
<organism evidence="1 2">
    <name type="scientific">Kickxella alabastrina</name>
    <dbReference type="NCBI Taxonomy" id="61397"/>
    <lineage>
        <taxon>Eukaryota</taxon>
        <taxon>Fungi</taxon>
        <taxon>Fungi incertae sedis</taxon>
        <taxon>Zoopagomycota</taxon>
        <taxon>Kickxellomycotina</taxon>
        <taxon>Kickxellomycetes</taxon>
        <taxon>Kickxellales</taxon>
        <taxon>Kickxellaceae</taxon>
        <taxon>Kickxella</taxon>
    </lineage>
</organism>
<evidence type="ECO:0000313" key="2">
    <source>
        <dbReference type="Proteomes" id="UP001150581"/>
    </source>
</evidence>
<protein>
    <submittedName>
        <fullName evidence="1">Uncharacterized protein</fullName>
    </submittedName>
</protein>
<sequence>MSLMQAMRSAPFILLAGLVGIGMALQLHAADPTLHSISGLSKVLAVNAVTARPACQATPATATPTEIETQTALSIALAQIGDKIPKSSNQRCRHAIRRSQSCAYIREHCAEYGSGIASYIELYYCTFASQHTAVLAAMVIWLGMLFIWLGVSASEYFSPNIGTLAVLLHLPESLAGVTLLALGNGAPDLFSTFSAVRAGSGALAIGQLVGSASFIVSVVASATTLIVPRYKVNRISYLRELAFFVATISIVVVIIVTERLSRGLALCMVGLYIAYVITVVATTYYEELAAEEHQQICITLDAPGEPAPVESGAPLLTQCYPQSHESLLIGGDAGRARSFGSNSLALLSESNGRQQAIDAICDEHSNEDVWAPCLLDDRSLSSRALCEFLHQHRKSLLAAAECSDIIGELRESQSFIGTRVCSSSNLGASLANSARGSAQNVLAMHNKVRPMSPSWDENLASCSEDCPAGGAHSGSSALSEHAALDYLQTVHTRALLPSEPNLALDPPPTIGQSTHTSTYLSPTSCRHTCPSPTPQLQRHDCGHLIPPYSALEGSLTAQSQSMIPALALAHACIPTLRYWKDDASMPLKAFIVFSALPVFLLTLTVPVMREAPPTHHDSACDHAQSTSFARSSNEGEVLLRQEQQSNYQTICADQHNIQLSPAMSAIHHSCCVGLDQTLLAEATQRAERAVSFVRSVVAVLFLYVALYLGGYPIHKVGLATHSCVVAGLSMVSFLGNYLCQHRFRPPYWLQVTPCFVGFFCSLAWVYIVADEMVSITQALGVILDLSEEILGLTIVGFGNSLGDLVTNLTLARMGFPMMAISACFGGPMLCILLGVGMAACGTISMGEAGGSAYWIPLTSPTRQYMV</sequence>
<reference evidence="1" key="1">
    <citation type="submission" date="2022-07" db="EMBL/GenBank/DDBJ databases">
        <title>Phylogenomic reconstructions and comparative analyses of Kickxellomycotina fungi.</title>
        <authorList>
            <person name="Reynolds N.K."/>
            <person name="Stajich J.E."/>
            <person name="Barry K."/>
            <person name="Grigoriev I.V."/>
            <person name="Crous P."/>
            <person name="Smith M.E."/>
        </authorList>
    </citation>
    <scope>NUCLEOTIDE SEQUENCE</scope>
    <source>
        <strain evidence="1">Benny 63K</strain>
    </source>
</reference>
<dbReference type="Proteomes" id="UP001150581">
    <property type="component" value="Unassembled WGS sequence"/>
</dbReference>
<gene>
    <name evidence="1" type="ORF">LPJ66_004088</name>
</gene>
<keyword evidence="2" id="KW-1185">Reference proteome</keyword>
<name>A0ACC1IM07_9FUNG</name>
<accession>A0ACC1IM07</accession>